<name>A0A183L2Q5_9TREM</name>
<dbReference type="WBParaSite" id="SCUD_0002161201-mRNA-1">
    <property type="protein sequence ID" value="SCUD_0002161201-mRNA-1"/>
    <property type="gene ID" value="SCUD_0002161201"/>
</dbReference>
<dbReference type="Proteomes" id="UP000279833">
    <property type="component" value="Unassembled WGS sequence"/>
</dbReference>
<dbReference type="AlphaFoldDB" id="A0A183L2Q5"/>
<reference evidence="1 2" key="2">
    <citation type="submission" date="2018-11" db="EMBL/GenBank/DDBJ databases">
        <authorList>
            <consortium name="Pathogen Informatics"/>
        </authorList>
    </citation>
    <scope>NUCLEOTIDE SEQUENCE [LARGE SCALE GENOMIC DNA]</scope>
    <source>
        <strain evidence="1">Dakar</strain>
        <strain evidence="2">Dakar, Senegal</strain>
    </source>
</reference>
<accession>A0A183L2Q5</accession>
<evidence type="ECO:0000313" key="3">
    <source>
        <dbReference type="WBParaSite" id="SCUD_0002161201-mRNA-1"/>
    </source>
</evidence>
<proteinExistence type="predicted"/>
<gene>
    <name evidence="1" type="ORF">SCUD_LOCUS21609</name>
</gene>
<evidence type="ECO:0000313" key="1">
    <source>
        <dbReference type="EMBL" id="VDP75932.1"/>
    </source>
</evidence>
<organism evidence="3">
    <name type="scientific">Schistosoma curassoni</name>
    <dbReference type="NCBI Taxonomy" id="6186"/>
    <lineage>
        <taxon>Eukaryota</taxon>
        <taxon>Metazoa</taxon>
        <taxon>Spiralia</taxon>
        <taxon>Lophotrochozoa</taxon>
        <taxon>Platyhelminthes</taxon>
        <taxon>Trematoda</taxon>
        <taxon>Digenea</taxon>
        <taxon>Strigeidida</taxon>
        <taxon>Schistosomatoidea</taxon>
        <taxon>Schistosomatidae</taxon>
        <taxon>Schistosoma</taxon>
    </lineage>
</organism>
<keyword evidence="2" id="KW-1185">Reference proteome</keyword>
<dbReference type="EMBL" id="UZAK01046911">
    <property type="protein sequence ID" value="VDP75932.1"/>
    <property type="molecule type" value="Genomic_DNA"/>
</dbReference>
<reference evidence="3" key="1">
    <citation type="submission" date="2016-06" db="UniProtKB">
        <authorList>
            <consortium name="WormBaseParasite"/>
        </authorList>
    </citation>
    <scope>IDENTIFICATION</scope>
</reference>
<sequence>MKSLKTNFTYNYVPLVHSTSDFPNFHRLSYHDIHIHYWTNEIVEANDQPIVVPYSKGPITEQGMCETSE</sequence>
<evidence type="ECO:0000313" key="2">
    <source>
        <dbReference type="Proteomes" id="UP000279833"/>
    </source>
</evidence>
<protein>
    <submittedName>
        <fullName evidence="1 3">Uncharacterized protein</fullName>
    </submittedName>
</protein>